<keyword evidence="3" id="KW-1185">Reference proteome</keyword>
<dbReference type="AlphaFoldDB" id="A0A067JCV9"/>
<accession>A0A067JCV9</accession>
<feature type="signal peptide" evidence="1">
    <location>
        <begin position="1"/>
        <end position="23"/>
    </location>
</feature>
<protein>
    <submittedName>
        <fullName evidence="2">Uncharacterized protein</fullName>
    </submittedName>
</protein>
<gene>
    <name evidence="2" type="ORF">JCGZ_03337</name>
</gene>
<evidence type="ECO:0000256" key="1">
    <source>
        <dbReference type="SAM" id="SignalP"/>
    </source>
</evidence>
<name>A0A067JCV9_JATCU</name>
<feature type="chain" id="PRO_5001638597" evidence="1">
    <location>
        <begin position="24"/>
        <end position="116"/>
    </location>
</feature>
<organism evidence="2 3">
    <name type="scientific">Jatropha curcas</name>
    <name type="common">Barbados nut</name>
    <dbReference type="NCBI Taxonomy" id="180498"/>
    <lineage>
        <taxon>Eukaryota</taxon>
        <taxon>Viridiplantae</taxon>
        <taxon>Streptophyta</taxon>
        <taxon>Embryophyta</taxon>
        <taxon>Tracheophyta</taxon>
        <taxon>Spermatophyta</taxon>
        <taxon>Magnoliopsida</taxon>
        <taxon>eudicotyledons</taxon>
        <taxon>Gunneridae</taxon>
        <taxon>Pentapetalae</taxon>
        <taxon>rosids</taxon>
        <taxon>fabids</taxon>
        <taxon>Malpighiales</taxon>
        <taxon>Euphorbiaceae</taxon>
        <taxon>Crotonoideae</taxon>
        <taxon>Jatropheae</taxon>
        <taxon>Jatropha</taxon>
    </lineage>
</organism>
<evidence type="ECO:0000313" key="2">
    <source>
        <dbReference type="EMBL" id="KDP21666.1"/>
    </source>
</evidence>
<proteinExistence type="predicted"/>
<evidence type="ECO:0000313" key="3">
    <source>
        <dbReference type="Proteomes" id="UP000027138"/>
    </source>
</evidence>
<sequence>MAKPAVFFFLVISLFFFLSSSSARLLNDFIPQSLAATEPALNLVLPSEKIIHANPPEKDSNQNVLPCDMESNKNFDVKIGTRLAGKYYGRSTIFNMLPKGTVPFSGPSKGTNEIKN</sequence>
<dbReference type="OrthoDB" id="1937538at2759"/>
<keyword evidence="1" id="KW-0732">Signal</keyword>
<dbReference type="Proteomes" id="UP000027138">
    <property type="component" value="Unassembled WGS sequence"/>
</dbReference>
<dbReference type="EMBL" id="KK915609">
    <property type="protein sequence ID" value="KDP21666.1"/>
    <property type="molecule type" value="Genomic_DNA"/>
</dbReference>
<reference evidence="2 3" key="1">
    <citation type="journal article" date="2014" name="PLoS ONE">
        <title>Global Analysis of Gene Expression Profiles in Physic Nut (Jatropha curcas L.) Seedlings Exposed to Salt Stress.</title>
        <authorList>
            <person name="Zhang L."/>
            <person name="Zhang C."/>
            <person name="Wu P."/>
            <person name="Chen Y."/>
            <person name="Li M."/>
            <person name="Jiang H."/>
            <person name="Wu G."/>
        </authorList>
    </citation>
    <scope>NUCLEOTIDE SEQUENCE [LARGE SCALE GENOMIC DNA]</scope>
    <source>
        <strain evidence="3">cv. GZQX0401</strain>
        <tissue evidence="2">Young leaves</tissue>
    </source>
</reference>